<proteinExistence type="predicted"/>
<keyword evidence="1" id="KW-0812">Transmembrane</keyword>
<organism evidence="2 3">
    <name type="scientific">Haloferax chudinovii</name>
    <dbReference type="NCBI Taxonomy" id="1109010"/>
    <lineage>
        <taxon>Archaea</taxon>
        <taxon>Methanobacteriati</taxon>
        <taxon>Methanobacteriota</taxon>
        <taxon>Stenosarchaea group</taxon>
        <taxon>Halobacteria</taxon>
        <taxon>Halobacteriales</taxon>
        <taxon>Haloferacaceae</taxon>
        <taxon>Haloferax</taxon>
    </lineage>
</organism>
<reference evidence="2 3" key="1">
    <citation type="journal article" date="2019" name="Int. J. Syst. Evol. Microbiol.">
        <title>The Global Catalogue of Microorganisms (GCM) 10K type strain sequencing project: providing services to taxonomists for standard genome sequencing and annotation.</title>
        <authorList>
            <consortium name="The Broad Institute Genomics Platform"/>
            <consortium name="The Broad Institute Genome Sequencing Center for Infectious Disease"/>
            <person name="Wu L."/>
            <person name="Ma J."/>
        </authorList>
    </citation>
    <scope>NUCLEOTIDE SEQUENCE [LARGE SCALE GENOMIC DNA]</scope>
    <source>
        <strain evidence="2 3">DSM 26526</strain>
    </source>
</reference>
<comment type="caution">
    <text evidence="2">The sequence shown here is derived from an EMBL/GenBank/DDBJ whole genome shotgun (WGS) entry which is preliminary data.</text>
</comment>
<sequence>MRCIRVPNLDDGDAGFSESRGVPVGAAAVTTVDTSRLVVIGVLLVAGLGIAYRRRERGRART</sequence>
<dbReference type="AlphaFoldDB" id="A0ABD5XBN9"/>
<protein>
    <recommendedName>
        <fullName evidence="4">PGF-CTERM sorting domain-containing protein</fullName>
    </recommendedName>
</protein>
<feature type="transmembrane region" description="Helical" evidence="1">
    <location>
        <begin position="34"/>
        <end position="52"/>
    </location>
</feature>
<evidence type="ECO:0000256" key="1">
    <source>
        <dbReference type="SAM" id="Phobius"/>
    </source>
</evidence>
<dbReference type="Proteomes" id="UP001596460">
    <property type="component" value="Unassembled WGS sequence"/>
</dbReference>
<accession>A0ABD5XBN9</accession>
<name>A0ABD5XBN9_9EURY</name>
<keyword evidence="3" id="KW-1185">Reference proteome</keyword>
<keyword evidence="1" id="KW-0472">Membrane</keyword>
<dbReference type="RefSeq" id="WP_390242245.1">
    <property type="nucleotide sequence ID" value="NZ_JBHTAB010000001.1"/>
</dbReference>
<evidence type="ECO:0000313" key="2">
    <source>
        <dbReference type="EMBL" id="MFC7127974.1"/>
    </source>
</evidence>
<evidence type="ECO:0000313" key="3">
    <source>
        <dbReference type="Proteomes" id="UP001596460"/>
    </source>
</evidence>
<keyword evidence="1" id="KW-1133">Transmembrane helix</keyword>
<evidence type="ECO:0008006" key="4">
    <source>
        <dbReference type="Google" id="ProtNLM"/>
    </source>
</evidence>
<dbReference type="EMBL" id="JBHTAB010000001">
    <property type="protein sequence ID" value="MFC7127974.1"/>
    <property type="molecule type" value="Genomic_DNA"/>
</dbReference>
<gene>
    <name evidence="2" type="ORF">ACFQI8_00990</name>
</gene>